<protein>
    <recommendedName>
        <fullName evidence="4">Galectin</fullName>
    </recommendedName>
</protein>
<accession>A0AAD6IYH5</accession>
<dbReference type="Proteomes" id="UP001221413">
    <property type="component" value="Unassembled WGS sequence"/>
</dbReference>
<evidence type="ECO:0000313" key="3">
    <source>
        <dbReference type="Proteomes" id="UP001221413"/>
    </source>
</evidence>
<dbReference type="Gene3D" id="2.60.120.200">
    <property type="match status" value="1"/>
</dbReference>
<comment type="caution">
    <text evidence="2">The sequence shown here is derived from an EMBL/GenBank/DDBJ whole genome shotgun (WGS) entry which is preliminary data.</text>
</comment>
<proteinExistence type="predicted"/>
<keyword evidence="1" id="KW-0732">Signal</keyword>
<evidence type="ECO:0008006" key="4">
    <source>
        <dbReference type="Google" id="ProtNLM"/>
    </source>
</evidence>
<evidence type="ECO:0000256" key="1">
    <source>
        <dbReference type="SAM" id="SignalP"/>
    </source>
</evidence>
<dbReference type="EMBL" id="JAQGDS010000005">
    <property type="protein sequence ID" value="KAJ6260642.1"/>
    <property type="molecule type" value="Genomic_DNA"/>
</dbReference>
<keyword evidence="3" id="KW-1185">Reference proteome</keyword>
<organism evidence="2 3">
    <name type="scientific">Drechslerella dactyloides</name>
    <name type="common">Nematode-trapping fungus</name>
    <name type="synonym">Arthrobotrys dactyloides</name>
    <dbReference type="NCBI Taxonomy" id="74499"/>
    <lineage>
        <taxon>Eukaryota</taxon>
        <taxon>Fungi</taxon>
        <taxon>Dikarya</taxon>
        <taxon>Ascomycota</taxon>
        <taxon>Pezizomycotina</taxon>
        <taxon>Orbiliomycetes</taxon>
        <taxon>Orbiliales</taxon>
        <taxon>Orbiliaceae</taxon>
        <taxon>Drechslerella</taxon>
    </lineage>
</organism>
<dbReference type="AlphaFoldDB" id="A0AAD6IYH5"/>
<gene>
    <name evidence="2" type="ORF">Dda_4869</name>
</gene>
<reference evidence="2" key="1">
    <citation type="submission" date="2023-01" db="EMBL/GenBank/DDBJ databases">
        <title>The chitinases involved in constricting ring structure development in the nematode-trapping fungus Drechslerella dactyloides.</title>
        <authorList>
            <person name="Wang R."/>
            <person name="Zhang L."/>
            <person name="Tang P."/>
            <person name="Li S."/>
            <person name="Liang L."/>
        </authorList>
    </citation>
    <scope>NUCLEOTIDE SEQUENCE</scope>
    <source>
        <strain evidence="2">YMF1.00031</strain>
    </source>
</reference>
<feature type="chain" id="PRO_5042080972" description="Galectin" evidence="1">
    <location>
        <begin position="21"/>
        <end position="215"/>
    </location>
</feature>
<evidence type="ECO:0000313" key="2">
    <source>
        <dbReference type="EMBL" id="KAJ6260642.1"/>
    </source>
</evidence>
<sequence>MVALTHIVCALLLTTKQVLSASNARYQTPGSDGLAPFLVPHKVGIKLPQSLESGMAFQIDAFLQSGQVRGTFSFANANVPNDVALHVALDGPDTKVRLNTRIGGKWTPDVFLDFYQNNVTYPASPSTPDRRKFCLEIRFVPTNKKGAGYFKFKFHNQNTIMSNGEKLEPYVAKFDKPDDIIAKGIMSNYLWLENWYFKGPTGGFSELQVTPLNFP</sequence>
<feature type="signal peptide" evidence="1">
    <location>
        <begin position="1"/>
        <end position="20"/>
    </location>
</feature>
<name>A0AAD6IYH5_DREDA</name>